<comment type="caution">
    <text evidence="2">The sequence shown here is derived from an EMBL/GenBank/DDBJ whole genome shotgun (WGS) entry which is preliminary data.</text>
</comment>
<name>A0ABW4EYD8_9PSEU</name>
<dbReference type="CDD" id="cd04301">
    <property type="entry name" value="NAT_SF"/>
    <property type="match status" value="1"/>
</dbReference>
<dbReference type="EC" id="2.3.-.-" evidence="2"/>
<reference evidence="3" key="1">
    <citation type="journal article" date="2019" name="Int. J. Syst. Evol. Microbiol.">
        <title>The Global Catalogue of Microorganisms (GCM) 10K type strain sequencing project: providing services to taxonomists for standard genome sequencing and annotation.</title>
        <authorList>
            <consortium name="The Broad Institute Genomics Platform"/>
            <consortium name="The Broad Institute Genome Sequencing Center for Infectious Disease"/>
            <person name="Wu L."/>
            <person name="Ma J."/>
        </authorList>
    </citation>
    <scope>NUCLEOTIDE SEQUENCE [LARGE SCALE GENOMIC DNA]</scope>
    <source>
        <strain evidence="3">CCM 7043</strain>
    </source>
</reference>
<evidence type="ECO:0000259" key="1">
    <source>
        <dbReference type="PROSITE" id="PS51186"/>
    </source>
</evidence>
<evidence type="ECO:0000313" key="3">
    <source>
        <dbReference type="Proteomes" id="UP001597114"/>
    </source>
</evidence>
<dbReference type="Proteomes" id="UP001597114">
    <property type="component" value="Unassembled WGS sequence"/>
</dbReference>
<organism evidence="2 3">
    <name type="scientific">Pseudonocardia yunnanensis</name>
    <dbReference type="NCBI Taxonomy" id="58107"/>
    <lineage>
        <taxon>Bacteria</taxon>
        <taxon>Bacillati</taxon>
        <taxon>Actinomycetota</taxon>
        <taxon>Actinomycetes</taxon>
        <taxon>Pseudonocardiales</taxon>
        <taxon>Pseudonocardiaceae</taxon>
        <taxon>Pseudonocardia</taxon>
    </lineage>
</organism>
<proteinExistence type="predicted"/>
<dbReference type="Gene3D" id="3.40.630.30">
    <property type="match status" value="1"/>
</dbReference>
<evidence type="ECO:0000313" key="2">
    <source>
        <dbReference type="EMBL" id="MFD1519020.1"/>
    </source>
</evidence>
<dbReference type="InterPro" id="IPR000182">
    <property type="entry name" value="GNAT_dom"/>
</dbReference>
<sequence length="159" mass="16803">MRELRPGEFDVLDAVFAGLSPTSRYQRFHAGIPQLTPQARERLAAVDGRTHLAVAAFAGTTPVGIARLFRVGDCCAELAVEVVDAWQRRGIGTRLLQAVAALGARAGIRTVEADVLAENVAAQVVIASVFPITEVAEDGPVVRFTASVADATRVEPQAA</sequence>
<feature type="domain" description="N-acetyltransferase" evidence="1">
    <location>
        <begin position="1"/>
        <end position="147"/>
    </location>
</feature>
<dbReference type="InterPro" id="IPR016181">
    <property type="entry name" value="Acyl_CoA_acyltransferase"/>
</dbReference>
<dbReference type="EMBL" id="JBHUCO010000015">
    <property type="protein sequence ID" value="MFD1519020.1"/>
    <property type="molecule type" value="Genomic_DNA"/>
</dbReference>
<dbReference type="SUPFAM" id="SSF55729">
    <property type="entry name" value="Acyl-CoA N-acyltransferases (Nat)"/>
    <property type="match status" value="1"/>
</dbReference>
<dbReference type="GO" id="GO:0016746">
    <property type="term" value="F:acyltransferase activity"/>
    <property type="evidence" value="ECO:0007669"/>
    <property type="project" value="UniProtKB-KW"/>
</dbReference>
<keyword evidence="3" id="KW-1185">Reference proteome</keyword>
<gene>
    <name evidence="2" type="ORF">ACFSJD_16110</name>
</gene>
<dbReference type="RefSeq" id="WP_344718421.1">
    <property type="nucleotide sequence ID" value="NZ_BAAAUS010000001.1"/>
</dbReference>
<dbReference type="PROSITE" id="PS51186">
    <property type="entry name" value="GNAT"/>
    <property type="match status" value="1"/>
</dbReference>
<accession>A0ABW4EYD8</accession>
<keyword evidence="2" id="KW-0808">Transferase</keyword>
<keyword evidence="2" id="KW-0012">Acyltransferase</keyword>
<protein>
    <submittedName>
        <fullName evidence="2">GNAT family N-acetyltransferase</fullName>
        <ecNumber evidence="2">2.3.-.-</ecNumber>
    </submittedName>
</protein>
<dbReference type="Pfam" id="PF00583">
    <property type="entry name" value="Acetyltransf_1"/>
    <property type="match status" value="1"/>
</dbReference>